<proteinExistence type="predicted"/>
<feature type="region of interest" description="Disordered" evidence="2">
    <location>
        <begin position="225"/>
        <end position="254"/>
    </location>
</feature>
<comment type="caution">
    <text evidence="3">The sequence shown here is derived from an EMBL/GenBank/DDBJ whole genome shotgun (WGS) entry which is preliminary data.</text>
</comment>
<feature type="coiled-coil region" evidence="1">
    <location>
        <begin position="961"/>
        <end position="995"/>
    </location>
</feature>
<dbReference type="EMBL" id="CAUYUJ010015815">
    <property type="protein sequence ID" value="CAK0858394.1"/>
    <property type="molecule type" value="Genomic_DNA"/>
</dbReference>
<feature type="compositionally biased region" description="Basic and acidic residues" evidence="2">
    <location>
        <begin position="1126"/>
        <end position="1142"/>
    </location>
</feature>
<reference evidence="3" key="1">
    <citation type="submission" date="2023-10" db="EMBL/GenBank/DDBJ databases">
        <authorList>
            <person name="Chen Y."/>
            <person name="Shah S."/>
            <person name="Dougan E. K."/>
            <person name="Thang M."/>
            <person name="Chan C."/>
        </authorList>
    </citation>
    <scope>NUCLEOTIDE SEQUENCE [LARGE SCALE GENOMIC DNA]</scope>
</reference>
<feature type="compositionally biased region" description="Low complexity" evidence="2">
    <location>
        <begin position="238"/>
        <end position="254"/>
    </location>
</feature>
<feature type="compositionally biased region" description="Basic residues" evidence="2">
    <location>
        <begin position="1115"/>
        <end position="1125"/>
    </location>
</feature>
<feature type="region of interest" description="Disordered" evidence="2">
    <location>
        <begin position="1102"/>
        <end position="1142"/>
    </location>
</feature>
<protein>
    <submittedName>
        <fullName evidence="3">Uncharacterized protein</fullName>
    </submittedName>
</protein>
<gene>
    <name evidence="3" type="ORF">PCOR1329_LOCUS48183</name>
</gene>
<keyword evidence="4" id="KW-1185">Reference proteome</keyword>
<evidence type="ECO:0000313" key="4">
    <source>
        <dbReference type="Proteomes" id="UP001189429"/>
    </source>
</evidence>
<evidence type="ECO:0000256" key="2">
    <source>
        <dbReference type="SAM" id="MobiDB-lite"/>
    </source>
</evidence>
<name>A0ABN9UFR7_9DINO</name>
<organism evidence="3 4">
    <name type="scientific">Prorocentrum cordatum</name>
    <dbReference type="NCBI Taxonomy" id="2364126"/>
    <lineage>
        <taxon>Eukaryota</taxon>
        <taxon>Sar</taxon>
        <taxon>Alveolata</taxon>
        <taxon>Dinophyceae</taxon>
        <taxon>Prorocentrales</taxon>
        <taxon>Prorocentraceae</taxon>
        <taxon>Prorocentrum</taxon>
    </lineage>
</organism>
<dbReference type="Proteomes" id="UP001189429">
    <property type="component" value="Unassembled WGS sequence"/>
</dbReference>
<sequence>MWLTALQAVSRSGAAGADELPTVVLAGARGSGQRRLLAALADRDEEELERGAADGVEAQLENRYYTARVRYRLVDIDRGSALLPGARDALLSADALVLLWDLADPDAFSSARTALEEAGFPLAGGDSPDSDEEERVLLCVAVESGAAAAAAGEEAEEVARGWCAERGLEHLRCGLGVDDLEPLRRRRSRASSGAFGGLLGEDTDGTPLRILEALECHQWPNLQRRAGGGAPGGGVAGSAGPARPAGAPGPVRPAGASARVGRGCLGWEAFCNRFRGFLSHLVGPPRRAAAQREVSAHPRVLAGGSPAEQLPRLSRRAVQEQRPCTEPQAGDRVEFHGLSGRADLNGRAGAVRKFVAEKQRFAVVPEGDQEAVLVQAKNIRKVGAACHRSEEVPLVAFAASAAALAHARAVVGALAGASPGEARAECSTGGQAVLETKYYRARLWLEAFEAPVEDVPAWAASAAGLVLLWDTGRPETFARVRRLFEAAWPAAGDLGGDGGAALKTVRFLSAAQRQVFTLIHREFFTSRCPAVERATQVIPREAVGSSAWQVALVGAGRARSARYLDGLAAVAAGAPADHQAVAVFVAAEQRCLAELDALIKELRRLRAGQLPLHQELGSAAVQLLRDSAAVSGEQILTQWSDIIGTVRASAATSAQAIRETRDLAQLAEKGDAKLWTSLAGRAAVMLPPEDSNALTRMLALFLRLPSGQRPGSIRLISPIPLLPGMTLELVAPGMSARDWLCLPSMMVPGTCRGFCSPAPLISVPDVPILLMDVPALALPQVLHAVMALPGALYRDPRWWQSEARRTLGRASQDALLCDRVEGAKDVGLADAPFLESNFARGAGYKRSLRLYASRFSSCSRHVRSHLTLRHPTLKPPPTAMERDSKQKELEVCEGNVDALPVSAKAKCVDPTTVEGYVAAETSVRQLRQETHASKPSGTHVHGLGNKFQKFDQTAAKFKASVEAEKKAIATKQQTVIELEQQADQKENARVQLQLEQMGIVQYPILTWMRNREVLFGLPVKKSAARWDGPRPPEVFEISGPIFPSIFGFRRPRDGQRNDPGRRRFHTFAQRIQTPEGVESIAYGEPDTKQYIAYLEGMGRLQSATTRRRLGEASKPRRQRRRRGPPRRAESREFQRLGRVESD</sequence>
<accession>A0ABN9UFR7</accession>
<keyword evidence="1" id="KW-0175">Coiled coil</keyword>
<evidence type="ECO:0000313" key="3">
    <source>
        <dbReference type="EMBL" id="CAK0858394.1"/>
    </source>
</evidence>
<feature type="compositionally biased region" description="Gly residues" evidence="2">
    <location>
        <begin position="226"/>
        <end position="237"/>
    </location>
</feature>
<evidence type="ECO:0000256" key="1">
    <source>
        <dbReference type="SAM" id="Coils"/>
    </source>
</evidence>